<feature type="domain" description="DUF2423" evidence="2">
    <location>
        <begin position="1"/>
        <end position="44"/>
    </location>
</feature>
<dbReference type="EMBL" id="KB822720">
    <property type="protein sequence ID" value="ETN40860.1"/>
    <property type="molecule type" value="Genomic_DNA"/>
</dbReference>
<keyword evidence="4" id="KW-1185">Reference proteome</keyword>
<accession>W2RX14</accession>
<organism evidence="3 4">
    <name type="scientific">Cyphellophora europaea (strain CBS 101466)</name>
    <name type="common">Phialophora europaea</name>
    <dbReference type="NCBI Taxonomy" id="1220924"/>
    <lineage>
        <taxon>Eukaryota</taxon>
        <taxon>Fungi</taxon>
        <taxon>Dikarya</taxon>
        <taxon>Ascomycota</taxon>
        <taxon>Pezizomycotina</taxon>
        <taxon>Eurotiomycetes</taxon>
        <taxon>Chaetothyriomycetidae</taxon>
        <taxon>Chaetothyriales</taxon>
        <taxon>Cyphellophoraceae</taxon>
        <taxon>Cyphellophora</taxon>
    </lineage>
</organism>
<dbReference type="Pfam" id="PF10338">
    <property type="entry name" value="YBL028C_N"/>
    <property type="match status" value="1"/>
</dbReference>
<dbReference type="FunCoup" id="W2RX14">
    <property type="interactions" value="63"/>
</dbReference>
<proteinExistence type="predicted"/>
<dbReference type="OrthoDB" id="4087970at2759"/>
<evidence type="ECO:0000313" key="4">
    <source>
        <dbReference type="Proteomes" id="UP000030752"/>
    </source>
</evidence>
<dbReference type="AlphaFoldDB" id="W2RX14"/>
<protein>
    <recommendedName>
        <fullName evidence="2">DUF2423 domain-containing protein</fullName>
    </recommendedName>
</protein>
<dbReference type="eggNOG" id="ENOG502SXGY">
    <property type="taxonomic scope" value="Eukaryota"/>
</dbReference>
<dbReference type="Proteomes" id="UP000030752">
    <property type="component" value="Unassembled WGS sequence"/>
</dbReference>
<dbReference type="VEuPathDB" id="FungiDB:HMPREF1541_05140"/>
<feature type="compositionally biased region" description="Basic residues" evidence="1">
    <location>
        <begin position="82"/>
        <end position="111"/>
    </location>
</feature>
<evidence type="ECO:0000259" key="2">
    <source>
        <dbReference type="Pfam" id="PF10338"/>
    </source>
</evidence>
<evidence type="ECO:0000256" key="1">
    <source>
        <dbReference type="SAM" id="MobiDB-lite"/>
    </source>
</evidence>
<dbReference type="InParanoid" id="W2RX14"/>
<dbReference type="RefSeq" id="XP_008717703.1">
    <property type="nucleotide sequence ID" value="XM_008719481.1"/>
</dbReference>
<dbReference type="PANTHER" id="PTHR28219:SF1">
    <property type="entry name" value="UPF0642 PROTEIN YBL028C"/>
    <property type="match status" value="1"/>
</dbReference>
<name>W2RX14_CYPE1</name>
<feature type="compositionally biased region" description="Basic and acidic residues" evidence="1">
    <location>
        <begin position="42"/>
        <end position="64"/>
    </location>
</feature>
<sequence>MAKSQRASTRKRNNAALRSKVFGPAMDARTERLSAKLQELAAKPKPEDERAMAVDEQEVTKEEDSNATEANEEEMDVDARGAKMKPVKKAGSAKKTNRVSKNRVTKSRKPRNNVIFPELQARKRKQQERKAQGKR</sequence>
<dbReference type="PANTHER" id="PTHR28219">
    <property type="entry name" value="UPF0642 PROTEIN YBL028C"/>
    <property type="match status" value="1"/>
</dbReference>
<evidence type="ECO:0000313" key="3">
    <source>
        <dbReference type="EMBL" id="ETN40860.1"/>
    </source>
</evidence>
<reference evidence="3 4" key="1">
    <citation type="submission" date="2013-03" db="EMBL/GenBank/DDBJ databases">
        <title>The Genome Sequence of Phialophora europaea CBS 101466.</title>
        <authorList>
            <consortium name="The Broad Institute Genomics Platform"/>
            <person name="Cuomo C."/>
            <person name="de Hoog S."/>
            <person name="Gorbushina A."/>
            <person name="Walker B."/>
            <person name="Young S.K."/>
            <person name="Zeng Q."/>
            <person name="Gargeya S."/>
            <person name="Fitzgerald M."/>
            <person name="Haas B."/>
            <person name="Abouelleil A."/>
            <person name="Allen A.W."/>
            <person name="Alvarado L."/>
            <person name="Arachchi H.M."/>
            <person name="Berlin A.M."/>
            <person name="Chapman S.B."/>
            <person name="Gainer-Dewar J."/>
            <person name="Goldberg J."/>
            <person name="Griggs A."/>
            <person name="Gujja S."/>
            <person name="Hansen M."/>
            <person name="Howarth C."/>
            <person name="Imamovic A."/>
            <person name="Ireland A."/>
            <person name="Larimer J."/>
            <person name="McCowan C."/>
            <person name="Murphy C."/>
            <person name="Pearson M."/>
            <person name="Poon T.W."/>
            <person name="Priest M."/>
            <person name="Roberts A."/>
            <person name="Saif S."/>
            <person name="Shea T."/>
            <person name="Sisk P."/>
            <person name="Sykes S."/>
            <person name="Wortman J."/>
            <person name="Nusbaum C."/>
            <person name="Birren B."/>
        </authorList>
    </citation>
    <scope>NUCLEOTIDE SEQUENCE [LARGE SCALE GENOMIC DNA]</scope>
    <source>
        <strain evidence="3 4">CBS 101466</strain>
    </source>
</reference>
<dbReference type="HOGENOM" id="CLU_149452_0_0_1"/>
<dbReference type="GeneID" id="19972479"/>
<dbReference type="GO" id="GO:0030687">
    <property type="term" value="C:preribosome, large subunit precursor"/>
    <property type="evidence" value="ECO:0007669"/>
    <property type="project" value="TreeGrafter"/>
</dbReference>
<gene>
    <name evidence="3" type="ORF">HMPREF1541_05140</name>
</gene>
<dbReference type="InterPro" id="IPR019434">
    <property type="entry name" value="DUF2423"/>
</dbReference>
<feature type="region of interest" description="Disordered" evidence="1">
    <location>
        <begin position="1"/>
        <end position="135"/>
    </location>
</feature>